<dbReference type="PROSITE" id="PS52004">
    <property type="entry name" value="KS3_2"/>
    <property type="match status" value="2"/>
</dbReference>
<sequence>MEKIAIIGFGCLFPDAKNPDEFWQNLIQKKDSTSSLSAEEIGVDPQIFFDPAKGKPDKVYSLKGAFIRDFKFDSTGYKLPPKFLESLDKTFQWSLYVTKQALQHSGYLEQESILSRCGVILGNLSLPTKTSNQLFAPIYQQVLASAVQELLQQPEFDLAALRASQEASSYNAMISGLPAAIIAKAFSLSNIHFCIDAACSSPQYATKLASHYLWTHKADLMLAGGISCADPLFLRMLFSGIQGYPEDDISRPLDKMSRGMLTAEGVGMVVLKRYSDAVRDGDRIYATISGNGLSNDGRGKHLLSPNSKGQTLAFERAYQEAGISPQNIDYMECHATGTLLGDSTEFQSVETFFGKYQATPLLGSVKSNVGHLLTAAGSVSLIKVLTSMSKGVIPATINITEPMGSEENVISPQRIVTSTTNWPNNTLIKRAAISAFGLGGTNAHMILEKVNTPEPVETSEPLHPAKLAIVGMDAFFGACDGLEAFERSIYEGTQHFIPLPPQRWHGVEKQEELLKKYGLIDGKPPQGAYITDFEIDTVSSKIPPNELEKLNQQQLLMLKVAERALRDAGIKEGANVAVVMATETQLSVHQLQQRWNLSWQVKEGLIAGEISLPPDKVSQLETIVKDGIHNPVESSEYVSYIANIMASRISSLWDFTAPVFTITAGENSTFKVLEIAQHLLATGEAEAVLVGAVDLAGTLENVLLRNQLAAINTGANTLSYDQKANGWMVGEGAGAVVLKLHETAQKASDRIYAVVDAISFAQQQGTGLGTPDDKAVTQACQQALLMAGVKPSEVNYLEVYGSGVDKEDEAEIKGLLQAYPGSANDLSCAIGSVKANIGHTYVASGIASLIKTALCLYYRYIPGVPKWSGAKNQEQWHHNPFYVATESRPWFLDKQATKRIAAINSIGMDGTYAHVILSEEPDQKTRNSRFLEQTPFYLFPIAGRDRADLFEQIDALEKSVNNGTSLVNAANLAFANFKLCSDPNYVLAILAHNQKELTKEIEAARKGINKAFERGVDWQTPLGSYFTAKPLGKKGEVAYVYPAAVNSYLGIARNLFRLFPETLDDIAVTKLQNLVADISRIVFPRSLNKLSSRQLETLEQQFLDDPLAIFDVDMLFTRFITQIMRDEFQVKPKMVFGYSLGETSMMSAAEVWDNFTEGIVALHASPLFADRLSGAKDAVRQYWQMPSSQQSPNNDLWANYVLMTTPSQLREYLQHEPRVFLTQINTPEEVVIAGEPAACERIIQILGCNAFRAPFDHVIHCEAMASEYGEIARVNTLPTRKNLPDVVLYCAAEYGPVKLESQAIAHSIAKGLSQPLDFPRLVNRVYEDGAKIFIETGAGNVCSRWIDKILSDKEHITISLNRRGLDDHSGIVKALAKLVSHQVSVDLSPLYTQVAEAVKKPTLRKVTLGGKSFTDKILTEENKKLFQNLAQKSQSKILNKGSNEKSIPPSETKQEEISMQNIMDNSLEPKKEVQFRELVANHPHPTYNFSLSNISTSHYQKLNANNLKVHKTHAAFLKSRQEFSKQMSELIQLQLMCAENLLSE</sequence>
<name>A0A433N0V2_CHLFR</name>
<dbReference type="InterPro" id="IPR020841">
    <property type="entry name" value="PKS_Beta-ketoAc_synthase_dom"/>
</dbReference>
<dbReference type="Gene3D" id="3.40.366.10">
    <property type="entry name" value="Malonyl-Coenzyme A Acyl Carrier Protein, domain 2"/>
    <property type="match status" value="1"/>
</dbReference>
<protein>
    <submittedName>
        <fullName evidence="4">Type I polyketide synthase</fullName>
    </submittedName>
</protein>
<feature type="region of interest" description="Disordered" evidence="2">
    <location>
        <begin position="1437"/>
        <end position="1456"/>
    </location>
</feature>
<feature type="domain" description="Ketosynthase family 3 (KS3)" evidence="3">
    <location>
        <begin position="464"/>
        <end position="919"/>
    </location>
</feature>
<evidence type="ECO:0000259" key="3">
    <source>
        <dbReference type="PROSITE" id="PS52004"/>
    </source>
</evidence>
<dbReference type="RefSeq" id="WP_016875821.1">
    <property type="nucleotide sequence ID" value="NZ_AJLN01000097.1"/>
</dbReference>
<dbReference type="Proteomes" id="UP000268857">
    <property type="component" value="Unassembled WGS sequence"/>
</dbReference>
<dbReference type="SUPFAM" id="SSF53901">
    <property type="entry name" value="Thiolase-like"/>
    <property type="match status" value="4"/>
</dbReference>
<comment type="similarity">
    <text evidence="1">Belongs to the thiolase-like superfamily. Beta-ketoacyl-ACP synthases family.</text>
</comment>
<dbReference type="Pfam" id="PF16197">
    <property type="entry name" value="KAsynt_C_assoc"/>
    <property type="match status" value="2"/>
</dbReference>
<dbReference type="InterPro" id="IPR014043">
    <property type="entry name" value="Acyl_transferase_dom"/>
</dbReference>
<dbReference type="InterPro" id="IPR032821">
    <property type="entry name" value="PKS_assoc"/>
</dbReference>
<dbReference type="InterPro" id="IPR001227">
    <property type="entry name" value="Ac_transferase_dom_sf"/>
</dbReference>
<dbReference type="InterPro" id="IPR052568">
    <property type="entry name" value="PKS-FAS_Synthase"/>
</dbReference>
<dbReference type="SMART" id="SM00825">
    <property type="entry name" value="PKS_KS"/>
    <property type="match status" value="1"/>
</dbReference>
<dbReference type="Gene3D" id="3.30.70.250">
    <property type="entry name" value="Malonyl-CoA ACP transacylase, ACP-binding"/>
    <property type="match status" value="1"/>
</dbReference>
<dbReference type="InterPro" id="IPR016039">
    <property type="entry name" value="Thiolase-like"/>
</dbReference>
<dbReference type="GO" id="GO:0016746">
    <property type="term" value="F:acyltransferase activity"/>
    <property type="evidence" value="ECO:0007669"/>
    <property type="project" value="InterPro"/>
</dbReference>
<dbReference type="Pfam" id="PF00109">
    <property type="entry name" value="ketoacyl-synt"/>
    <property type="match status" value="2"/>
</dbReference>
<evidence type="ECO:0000313" key="5">
    <source>
        <dbReference type="Proteomes" id="UP000268857"/>
    </source>
</evidence>
<dbReference type="OrthoDB" id="499075at2"/>
<keyword evidence="1" id="KW-0808">Transferase</keyword>
<dbReference type="SUPFAM" id="SSF52151">
    <property type="entry name" value="FabD/lysophospholipase-like"/>
    <property type="match status" value="1"/>
</dbReference>
<dbReference type="InterPro" id="IPR014031">
    <property type="entry name" value="Ketoacyl_synth_C"/>
</dbReference>
<dbReference type="STRING" id="211165.GCA_000317285_03621"/>
<evidence type="ECO:0000256" key="1">
    <source>
        <dbReference type="RuleBase" id="RU003694"/>
    </source>
</evidence>
<comment type="caution">
    <text evidence="4">The sequence shown here is derived from an EMBL/GenBank/DDBJ whole genome shotgun (WGS) entry which is preliminary data.</text>
</comment>
<gene>
    <name evidence="4" type="ORF">PCC6912_51310</name>
</gene>
<feature type="domain" description="Ketosynthase family 3 (KS3)" evidence="3">
    <location>
        <begin position="1"/>
        <end position="449"/>
    </location>
</feature>
<dbReference type="InterPro" id="IPR014030">
    <property type="entry name" value="Ketoacyl_synth_N"/>
</dbReference>
<keyword evidence="5" id="KW-1185">Reference proteome</keyword>
<dbReference type="SMART" id="SM00827">
    <property type="entry name" value="PKS_AT"/>
    <property type="match status" value="1"/>
</dbReference>
<dbReference type="Pfam" id="PF02801">
    <property type="entry name" value="Ketoacyl-synt_C"/>
    <property type="match status" value="2"/>
</dbReference>
<proteinExistence type="inferred from homology"/>
<dbReference type="CDD" id="cd00833">
    <property type="entry name" value="PKS"/>
    <property type="match status" value="2"/>
</dbReference>
<evidence type="ECO:0000256" key="2">
    <source>
        <dbReference type="SAM" id="MobiDB-lite"/>
    </source>
</evidence>
<dbReference type="InterPro" id="IPR014181">
    <property type="entry name" value="Omega3_polyunsat_FA_synth-like"/>
</dbReference>
<dbReference type="NCBIfam" id="TIGR02816">
    <property type="entry name" value="pfaB_fam"/>
    <property type="match status" value="1"/>
</dbReference>
<accession>A0A433N0V2</accession>
<dbReference type="InterPro" id="IPR016035">
    <property type="entry name" value="Acyl_Trfase/lysoPLipase"/>
</dbReference>
<dbReference type="Gene3D" id="3.40.47.10">
    <property type="match status" value="2"/>
</dbReference>
<reference evidence="4 5" key="1">
    <citation type="journal article" date="2019" name="Genome Biol. Evol.">
        <title>Day and night: Metabolic profiles and evolutionary relationships of six axenic non-marine cyanobacteria.</title>
        <authorList>
            <person name="Will S.E."/>
            <person name="Henke P."/>
            <person name="Boedeker C."/>
            <person name="Huang S."/>
            <person name="Brinkmann H."/>
            <person name="Rohde M."/>
            <person name="Jarek M."/>
            <person name="Friedl T."/>
            <person name="Seufert S."/>
            <person name="Schumacher M."/>
            <person name="Overmann J."/>
            <person name="Neumann-Schaal M."/>
            <person name="Petersen J."/>
        </authorList>
    </citation>
    <scope>NUCLEOTIDE SEQUENCE [LARGE SCALE GENOMIC DNA]</scope>
    <source>
        <strain evidence="4 5">PCC 6912</strain>
    </source>
</reference>
<dbReference type="EMBL" id="RSCJ01000028">
    <property type="protein sequence ID" value="RUR74614.1"/>
    <property type="molecule type" value="Genomic_DNA"/>
</dbReference>
<dbReference type="PANTHER" id="PTHR43074:SF1">
    <property type="entry name" value="BETA-KETOACYL SYNTHASE FAMILY PROTEIN-RELATED"/>
    <property type="match status" value="1"/>
</dbReference>
<evidence type="ECO:0000313" key="4">
    <source>
        <dbReference type="EMBL" id="RUR74614.1"/>
    </source>
</evidence>
<organism evidence="4 5">
    <name type="scientific">Chlorogloeopsis fritschii PCC 6912</name>
    <dbReference type="NCBI Taxonomy" id="211165"/>
    <lineage>
        <taxon>Bacteria</taxon>
        <taxon>Bacillati</taxon>
        <taxon>Cyanobacteriota</taxon>
        <taxon>Cyanophyceae</taxon>
        <taxon>Nostocales</taxon>
        <taxon>Chlorogloeopsidaceae</taxon>
        <taxon>Chlorogloeopsis</taxon>
    </lineage>
</organism>
<dbReference type="PANTHER" id="PTHR43074">
    <property type="entry name" value="OMEGA-3 POLYUNSATURATED FATTY ACID SYNTHASE PFAB-RELATED"/>
    <property type="match status" value="1"/>
</dbReference>